<evidence type="ECO:0000313" key="2">
    <source>
        <dbReference type="Proteomes" id="UP001225356"/>
    </source>
</evidence>
<protein>
    <submittedName>
        <fullName evidence="1">Uncharacterized protein</fullName>
    </submittedName>
</protein>
<dbReference type="Proteomes" id="UP001225356">
    <property type="component" value="Unassembled WGS sequence"/>
</dbReference>
<dbReference type="EMBL" id="JAUSQU010000001">
    <property type="protein sequence ID" value="MDP9843343.1"/>
    <property type="molecule type" value="Genomic_DNA"/>
</dbReference>
<comment type="caution">
    <text evidence="1">The sequence shown here is derived from an EMBL/GenBank/DDBJ whole genome shotgun (WGS) entry which is preliminary data.</text>
</comment>
<organism evidence="1 2">
    <name type="scientific">Streptosporangium lutulentum</name>
    <dbReference type="NCBI Taxonomy" id="1461250"/>
    <lineage>
        <taxon>Bacteria</taxon>
        <taxon>Bacillati</taxon>
        <taxon>Actinomycetota</taxon>
        <taxon>Actinomycetes</taxon>
        <taxon>Streptosporangiales</taxon>
        <taxon>Streptosporangiaceae</taxon>
        <taxon>Streptosporangium</taxon>
    </lineage>
</organism>
<accession>A0ABT9Q9C8</accession>
<name>A0ABT9Q9C8_9ACTN</name>
<reference evidence="1 2" key="1">
    <citation type="submission" date="2023-07" db="EMBL/GenBank/DDBJ databases">
        <title>Sequencing the genomes of 1000 actinobacteria strains.</title>
        <authorList>
            <person name="Klenk H.-P."/>
        </authorList>
    </citation>
    <scope>NUCLEOTIDE SEQUENCE [LARGE SCALE GENOMIC DNA]</scope>
    <source>
        <strain evidence="1 2">DSM 46740</strain>
    </source>
</reference>
<keyword evidence="2" id="KW-1185">Reference proteome</keyword>
<sequence>MHAPLYLTPPSTENIRGAIAPPAPLDAWDGGYDLASWLKVPQQRKPPTPAPDQQALF</sequence>
<proteinExistence type="predicted"/>
<gene>
    <name evidence="1" type="ORF">J2853_002554</name>
</gene>
<evidence type="ECO:0000313" key="1">
    <source>
        <dbReference type="EMBL" id="MDP9843343.1"/>
    </source>
</evidence>